<evidence type="ECO:0000256" key="6">
    <source>
        <dbReference type="ARBA" id="ARBA00023012"/>
    </source>
</evidence>
<evidence type="ECO:0000256" key="8">
    <source>
        <dbReference type="PROSITE-ProRule" id="PRU00169"/>
    </source>
</evidence>
<proteinExistence type="predicted"/>
<keyword evidence="13" id="KW-1185">Reference proteome</keyword>
<evidence type="ECO:0000259" key="11">
    <source>
        <dbReference type="PROSITE" id="PS50110"/>
    </source>
</evidence>
<keyword evidence="9" id="KW-0175">Coiled coil</keyword>
<keyword evidence="5" id="KW-0808">Transferase</keyword>
<dbReference type="Pfam" id="PF00072">
    <property type="entry name" value="Response_reg"/>
    <property type="match status" value="1"/>
</dbReference>
<name>A0ABT1RPH4_9FIRM</name>
<sequence>MDGKNLVRILDSMTETGIYVIKQDSHELLYFNRRVKEVSPEAQLGMKCHELWEGSCENCPLTDLGDRDSNHTIQYNDPFGEIIDTRADRALWDGHIPAFVITVSPHKLNFEEEQGQETIEEMYRQSLVTVFGECIIANLTADYYVNCQKDTLWTEIPVSGHFDNENRKYAKITIHPDDLAAFEANFTRDAMIAQFAEGKEQISKRLRRLMDDGVYHMVEFTAAKIRQTDESQCWCVLIFHDVNTSYLQEQRRNVEMSQLAAAARLAFEKLFAVNLTGNSYHRVERVGFPARNVHRSGRFDRLIESGVSTVDSDFRDEFIRKFSRTNILQAFANGEKKVEMELRQTDADGVWRWKSIQIVQVESSYTEDVLGIAMINDIDEVRRRQEENLEKEKRAKALLEETLEKAEAANRAKSQFLSQMSHDIRTPMNAIIGMTSLARIHMADTEKLEDYLQKIEASGTHLMGLINEVLEVNKIESGATELENTDFSLETLLQQVENMLQQAVQAKRQRLTVDLQEGTHLYVSGDEQKLRQILVNIVENASKYTPDFGDIQLTLRELKKEEERMGTYQFVIKDNGIGMTKEYMEHIFEPFSRANDPRIQKISGTGLGLTIVHNLVSMMGGEIEAESEYEKGTSFTITLCLEKKGALRQEYFEESTAAVGKTYIGMRALLVDDNELNRQIAAEMLELLGVTVEIAENGQEAVDAVVHNVPMYYDLVFMDIQMPVMDGYEAVRAIRGSGKERIDELPILAMTADAFLEDIKKSRLAGMDGHITKPISIDALKSALEKCRSWKLKHLE</sequence>
<dbReference type="InterPro" id="IPR011006">
    <property type="entry name" value="CheY-like_superfamily"/>
</dbReference>
<dbReference type="SMART" id="SM00387">
    <property type="entry name" value="HATPase_c"/>
    <property type="match status" value="1"/>
</dbReference>
<dbReference type="CDD" id="cd00075">
    <property type="entry name" value="HATPase"/>
    <property type="match status" value="1"/>
</dbReference>
<keyword evidence="12" id="KW-0547">Nucleotide-binding</keyword>
<dbReference type="SUPFAM" id="SSF47384">
    <property type="entry name" value="Homodimeric domain of signal transducing histidine kinase"/>
    <property type="match status" value="1"/>
</dbReference>
<comment type="function">
    <text evidence="7">May play the central regulatory role in sporulation. It may be an element of the effector pathway responsible for the activation of sporulation genes in response to nutritional stress. Spo0A may act in concert with spo0H (a sigma factor) to control the expression of some genes that are critical to the sporulation process.</text>
</comment>
<dbReference type="Gene3D" id="3.40.50.2300">
    <property type="match status" value="1"/>
</dbReference>
<dbReference type="SMART" id="SM00448">
    <property type="entry name" value="REC"/>
    <property type="match status" value="1"/>
</dbReference>
<dbReference type="RefSeq" id="WP_256132284.1">
    <property type="nucleotide sequence ID" value="NZ_JANFXK010000010.1"/>
</dbReference>
<dbReference type="InterPro" id="IPR003661">
    <property type="entry name" value="HisK_dim/P_dom"/>
</dbReference>
<gene>
    <name evidence="12" type="ORF">NE619_10175</name>
</gene>
<evidence type="ECO:0000256" key="7">
    <source>
        <dbReference type="ARBA" id="ARBA00024867"/>
    </source>
</evidence>
<comment type="catalytic activity">
    <reaction evidence="1">
        <text>ATP + protein L-histidine = ADP + protein N-phospho-L-histidine.</text>
        <dbReference type="EC" id="2.7.13.3"/>
    </reaction>
</comment>
<dbReference type="InterPro" id="IPR036097">
    <property type="entry name" value="HisK_dim/P_sf"/>
</dbReference>
<dbReference type="InterPro" id="IPR005467">
    <property type="entry name" value="His_kinase_dom"/>
</dbReference>
<comment type="caution">
    <text evidence="12">The sequence shown here is derived from an EMBL/GenBank/DDBJ whole genome shotgun (WGS) entry which is preliminary data.</text>
</comment>
<dbReference type="Pfam" id="PF00512">
    <property type="entry name" value="HisKA"/>
    <property type="match status" value="1"/>
</dbReference>
<dbReference type="Gene3D" id="3.30.565.10">
    <property type="entry name" value="Histidine kinase-like ATPase, C-terminal domain"/>
    <property type="match status" value="1"/>
</dbReference>
<keyword evidence="6" id="KW-0902">Two-component regulatory system</keyword>
<evidence type="ECO:0000256" key="1">
    <source>
        <dbReference type="ARBA" id="ARBA00000085"/>
    </source>
</evidence>
<keyword evidence="12" id="KW-0067">ATP-binding</keyword>
<feature type="domain" description="Response regulatory" evidence="11">
    <location>
        <begin position="667"/>
        <end position="788"/>
    </location>
</feature>
<dbReference type="GO" id="GO:0005524">
    <property type="term" value="F:ATP binding"/>
    <property type="evidence" value="ECO:0007669"/>
    <property type="project" value="UniProtKB-KW"/>
</dbReference>
<dbReference type="EMBL" id="JANFXK010000010">
    <property type="protein sequence ID" value="MCQ4637092.1"/>
    <property type="molecule type" value="Genomic_DNA"/>
</dbReference>
<dbReference type="EC" id="2.7.13.3" evidence="2"/>
<protein>
    <recommendedName>
        <fullName evidence="3">Stage 0 sporulation protein A homolog</fullName>
        <ecNumber evidence="2">2.7.13.3</ecNumber>
    </recommendedName>
</protein>
<dbReference type="InterPro" id="IPR036890">
    <property type="entry name" value="HATPase_C_sf"/>
</dbReference>
<dbReference type="SUPFAM" id="SSF55874">
    <property type="entry name" value="ATPase domain of HSP90 chaperone/DNA topoisomerase II/histidine kinase"/>
    <property type="match status" value="1"/>
</dbReference>
<dbReference type="InterPro" id="IPR003594">
    <property type="entry name" value="HATPase_dom"/>
</dbReference>
<dbReference type="InterPro" id="IPR004358">
    <property type="entry name" value="Sig_transdc_His_kin-like_C"/>
</dbReference>
<evidence type="ECO:0000256" key="2">
    <source>
        <dbReference type="ARBA" id="ARBA00012438"/>
    </source>
</evidence>
<dbReference type="SMART" id="SM00388">
    <property type="entry name" value="HisKA"/>
    <property type="match status" value="1"/>
</dbReference>
<evidence type="ECO:0000256" key="3">
    <source>
        <dbReference type="ARBA" id="ARBA00018672"/>
    </source>
</evidence>
<organism evidence="12 13">
    <name type="scientific">Anaerovorax odorimutans</name>
    <dbReference type="NCBI Taxonomy" id="109327"/>
    <lineage>
        <taxon>Bacteria</taxon>
        <taxon>Bacillati</taxon>
        <taxon>Bacillota</taxon>
        <taxon>Clostridia</taxon>
        <taxon>Peptostreptococcales</taxon>
        <taxon>Anaerovoracaceae</taxon>
        <taxon>Anaerovorax</taxon>
    </lineage>
</organism>
<feature type="domain" description="Histidine kinase" evidence="10">
    <location>
        <begin position="419"/>
        <end position="643"/>
    </location>
</feature>
<dbReference type="CDD" id="cd17546">
    <property type="entry name" value="REC_hyHK_CKI1_RcsC-like"/>
    <property type="match status" value="1"/>
</dbReference>
<dbReference type="Pfam" id="PF02518">
    <property type="entry name" value="HATPase_c"/>
    <property type="match status" value="1"/>
</dbReference>
<evidence type="ECO:0000313" key="13">
    <source>
        <dbReference type="Proteomes" id="UP001524502"/>
    </source>
</evidence>
<dbReference type="SUPFAM" id="SSF52172">
    <property type="entry name" value="CheY-like"/>
    <property type="match status" value="1"/>
</dbReference>
<reference evidence="12 13" key="1">
    <citation type="submission" date="2022-06" db="EMBL/GenBank/DDBJ databases">
        <title>Isolation of gut microbiota from human fecal samples.</title>
        <authorList>
            <person name="Pamer E.G."/>
            <person name="Barat B."/>
            <person name="Waligurski E."/>
            <person name="Medina S."/>
            <person name="Paddock L."/>
            <person name="Mostad J."/>
        </authorList>
    </citation>
    <scope>NUCLEOTIDE SEQUENCE [LARGE SCALE GENOMIC DNA]</scope>
    <source>
        <strain evidence="12 13">SL.3.17</strain>
    </source>
</reference>
<evidence type="ECO:0000256" key="5">
    <source>
        <dbReference type="ARBA" id="ARBA00022777"/>
    </source>
</evidence>
<dbReference type="InterPro" id="IPR001789">
    <property type="entry name" value="Sig_transdc_resp-reg_receiver"/>
</dbReference>
<accession>A0ABT1RPH4</accession>
<dbReference type="PROSITE" id="PS50110">
    <property type="entry name" value="RESPONSE_REGULATORY"/>
    <property type="match status" value="1"/>
</dbReference>
<dbReference type="Proteomes" id="UP001524502">
    <property type="component" value="Unassembled WGS sequence"/>
</dbReference>
<dbReference type="PANTHER" id="PTHR45339">
    <property type="entry name" value="HYBRID SIGNAL TRANSDUCTION HISTIDINE KINASE J"/>
    <property type="match status" value="1"/>
</dbReference>
<dbReference type="PRINTS" id="PR00344">
    <property type="entry name" value="BCTRLSENSOR"/>
</dbReference>
<feature type="modified residue" description="4-aspartylphosphate" evidence="8">
    <location>
        <position position="719"/>
    </location>
</feature>
<keyword evidence="4 8" id="KW-0597">Phosphoprotein</keyword>
<evidence type="ECO:0000259" key="10">
    <source>
        <dbReference type="PROSITE" id="PS50109"/>
    </source>
</evidence>
<dbReference type="Gene3D" id="1.10.287.130">
    <property type="match status" value="1"/>
</dbReference>
<keyword evidence="5" id="KW-0418">Kinase</keyword>
<dbReference type="PANTHER" id="PTHR45339:SF1">
    <property type="entry name" value="HYBRID SIGNAL TRANSDUCTION HISTIDINE KINASE J"/>
    <property type="match status" value="1"/>
</dbReference>
<feature type="coiled-coil region" evidence="9">
    <location>
        <begin position="375"/>
        <end position="412"/>
    </location>
</feature>
<dbReference type="CDD" id="cd00082">
    <property type="entry name" value="HisKA"/>
    <property type="match status" value="1"/>
</dbReference>
<evidence type="ECO:0000256" key="4">
    <source>
        <dbReference type="ARBA" id="ARBA00022553"/>
    </source>
</evidence>
<evidence type="ECO:0000256" key="9">
    <source>
        <dbReference type="SAM" id="Coils"/>
    </source>
</evidence>
<evidence type="ECO:0000313" key="12">
    <source>
        <dbReference type="EMBL" id="MCQ4637092.1"/>
    </source>
</evidence>
<dbReference type="PROSITE" id="PS50109">
    <property type="entry name" value="HIS_KIN"/>
    <property type="match status" value="1"/>
</dbReference>